<dbReference type="SUPFAM" id="SSF46785">
    <property type="entry name" value="Winged helix' DNA-binding domain"/>
    <property type="match status" value="1"/>
</dbReference>
<dbReference type="InterPro" id="IPR036390">
    <property type="entry name" value="WH_DNA-bd_sf"/>
</dbReference>
<protein>
    <submittedName>
        <fullName evidence="1">YjcQ family protein</fullName>
    </submittedName>
</protein>
<reference evidence="1 2" key="1">
    <citation type="journal article" date="2023" name="Int. J. Syst. Evol. Microbiol.">
        <title>Lactiplantibacillus brownii sp. nov., a novel psychrotolerant species isolated from sauerkraut.</title>
        <authorList>
            <person name="Heng Y.C."/>
            <person name="Silvaraju S."/>
            <person name="Lee J.K.Y."/>
            <person name="Kittelmann S."/>
        </authorList>
    </citation>
    <scope>NUCLEOTIDE SEQUENCE [LARGE SCALE GENOMIC DNA]</scope>
    <source>
        <strain evidence="1 2">WILCCON 0030</strain>
    </source>
</reference>
<keyword evidence="2" id="KW-1185">Reference proteome</keyword>
<sequence>MAKDDYFVVMYLLLKRLYGLLKQGKQIDDKELDELGRQYNRDYWNYILYNLNNEGYITGIQRLQTLSGDSFIHKNVQITPAGIEYLFSNSMMERVKNTLKDIKSIVPGI</sequence>
<evidence type="ECO:0000313" key="2">
    <source>
        <dbReference type="Proteomes" id="UP001227831"/>
    </source>
</evidence>
<dbReference type="Proteomes" id="UP001227831">
    <property type="component" value="Unassembled WGS sequence"/>
</dbReference>
<dbReference type="EMBL" id="JAVCWF010000001">
    <property type="protein sequence ID" value="MDQ7937095.1"/>
    <property type="molecule type" value="Genomic_DNA"/>
</dbReference>
<gene>
    <name evidence="1" type="ORF">RA086_05570</name>
</gene>
<dbReference type="RefSeq" id="WP_308702870.1">
    <property type="nucleotide sequence ID" value="NZ_AP027463.1"/>
</dbReference>
<name>A0ABU1A8X3_9LACO</name>
<dbReference type="InterPro" id="IPR018597">
    <property type="entry name" value="Phage_Tuc2009_YjcQ"/>
</dbReference>
<comment type="caution">
    <text evidence="1">The sequence shown here is derived from an EMBL/GenBank/DDBJ whole genome shotgun (WGS) entry which is preliminary data.</text>
</comment>
<organism evidence="1 2">
    <name type="scientific">Lactiplantibacillus brownii</name>
    <dbReference type="NCBI Taxonomy" id="3069269"/>
    <lineage>
        <taxon>Bacteria</taxon>
        <taxon>Bacillati</taxon>
        <taxon>Bacillota</taxon>
        <taxon>Bacilli</taxon>
        <taxon>Lactobacillales</taxon>
        <taxon>Lactobacillaceae</taxon>
        <taxon>Lactiplantibacillus</taxon>
    </lineage>
</organism>
<evidence type="ECO:0000313" key="1">
    <source>
        <dbReference type="EMBL" id="MDQ7937095.1"/>
    </source>
</evidence>
<accession>A0ABU1A8X3</accession>
<dbReference type="InterPro" id="IPR036388">
    <property type="entry name" value="WH-like_DNA-bd_sf"/>
</dbReference>
<proteinExistence type="predicted"/>
<dbReference type="Pfam" id="PF09639">
    <property type="entry name" value="YjcQ"/>
    <property type="match status" value="1"/>
</dbReference>
<dbReference type="Gene3D" id="1.10.10.10">
    <property type="entry name" value="Winged helix-like DNA-binding domain superfamily/Winged helix DNA-binding domain"/>
    <property type="match status" value="1"/>
</dbReference>